<dbReference type="PROSITE" id="PS00027">
    <property type="entry name" value="HOMEOBOX_1"/>
    <property type="match status" value="1"/>
</dbReference>
<dbReference type="PROSITE" id="PS50071">
    <property type="entry name" value="HOMEOBOX_2"/>
    <property type="match status" value="1"/>
</dbReference>
<keyword evidence="7 9" id="KW-0371">Homeobox</keyword>
<keyword evidence="6 9" id="KW-0238">DNA-binding</keyword>
<feature type="domain" description="LIM zinc-binding" evidence="13">
    <location>
        <begin position="71"/>
        <end position="133"/>
    </location>
</feature>
<evidence type="ECO:0000256" key="5">
    <source>
        <dbReference type="ARBA" id="ARBA00023038"/>
    </source>
</evidence>
<feature type="compositionally biased region" description="Low complexity" evidence="12">
    <location>
        <begin position="181"/>
        <end position="196"/>
    </location>
</feature>
<feature type="compositionally biased region" description="Basic residues" evidence="12">
    <location>
        <begin position="278"/>
        <end position="294"/>
    </location>
</feature>
<dbReference type="GO" id="GO:0005634">
    <property type="term" value="C:nucleus"/>
    <property type="evidence" value="ECO:0007669"/>
    <property type="project" value="UniProtKB-SubCell"/>
</dbReference>
<evidence type="ECO:0000256" key="3">
    <source>
        <dbReference type="ARBA" id="ARBA00022737"/>
    </source>
</evidence>
<sequence length="431" mass="49224">MPTLDNMLTICYGCRTLIDDRYYLMAVDRSWHLSCLKCFDCGMSLEQERTCFARYGQIFCKDDYIKRYCSRVCARCHTIIRQDEVILRAKQFIFHLDCFTCITCNLLLHPGDEFGLKDDLIFCRHHFFEQQQQQQSSYESHLTGRAMDIGIENGSISHTNSVPTGFLDDSGYYTSPIPTLIPSTPSTNTSTQSGTTVNITKRTRKRKERQQHHEIIPSSDHFLTLSPSSSNMVGNEGALFTSSLDTSYYVDVVDMDGNGTNNNSLHSHQTNNNLSSGSHHHHHGRQKRVRTSFKHHQLRCMRSYFNLNHNPDAKDLKNLAEKTNLPKRVLQVWFQNARAKYRRSVSRSDTLSTASQHSSIAQQQQQQAQQQQQQQSSQVNQSSSLTMTNMIDIHPTREDTTNSSNLSSPTESIRSKTSSVNFSESETYGSM</sequence>
<dbReference type="PROSITE" id="PS00478">
    <property type="entry name" value="LIM_DOMAIN_1"/>
    <property type="match status" value="2"/>
</dbReference>
<dbReference type="SMART" id="SM00132">
    <property type="entry name" value="LIM"/>
    <property type="match status" value="2"/>
</dbReference>
<evidence type="ECO:0000256" key="8">
    <source>
        <dbReference type="ARBA" id="ARBA00023242"/>
    </source>
</evidence>
<dbReference type="Proteomes" id="UP000663836">
    <property type="component" value="Unassembled WGS sequence"/>
</dbReference>
<keyword evidence="8 9" id="KW-0539">Nucleus</keyword>
<dbReference type="EMBL" id="CAJOBD010003620">
    <property type="protein sequence ID" value="CAF3958396.1"/>
    <property type="molecule type" value="Genomic_DNA"/>
</dbReference>
<dbReference type="GO" id="GO:0000977">
    <property type="term" value="F:RNA polymerase II transcription regulatory region sequence-specific DNA binding"/>
    <property type="evidence" value="ECO:0007669"/>
    <property type="project" value="TreeGrafter"/>
</dbReference>
<feature type="compositionally biased region" description="Low complexity" evidence="12">
    <location>
        <begin position="352"/>
        <end position="382"/>
    </location>
</feature>
<dbReference type="InterPro" id="IPR050453">
    <property type="entry name" value="LIM_Homeobox_TF"/>
</dbReference>
<name>A0A813ZLV3_9BILA</name>
<keyword evidence="2 10" id="KW-0479">Metal-binding</keyword>
<evidence type="ECO:0000259" key="14">
    <source>
        <dbReference type="PROSITE" id="PS50071"/>
    </source>
</evidence>
<evidence type="ECO:0000313" key="17">
    <source>
        <dbReference type="Proteomes" id="UP000663864"/>
    </source>
</evidence>
<evidence type="ECO:0000256" key="6">
    <source>
        <dbReference type="ARBA" id="ARBA00023125"/>
    </source>
</evidence>
<dbReference type="EMBL" id="CAJNOT010000224">
    <property type="protein sequence ID" value="CAF0901280.1"/>
    <property type="molecule type" value="Genomic_DNA"/>
</dbReference>
<dbReference type="SUPFAM" id="SSF57716">
    <property type="entry name" value="Glucocorticoid receptor-like (DNA-binding domain)"/>
    <property type="match status" value="2"/>
</dbReference>
<feature type="region of interest" description="Disordered" evidence="12">
    <location>
        <begin position="394"/>
        <end position="431"/>
    </location>
</feature>
<dbReference type="InterPro" id="IPR001356">
    <property type="entry name" value="HD"/>
</dbReference>
<dbReference type="FunFam" id="1.10.10.60:FF:000027">
    <property type="entry name" value="LIM/homeobox protein Lhx9"/>
    <property type="match status" value="1"/>
</dbReference>
<feature type="compositionally biased region" description="Basic residues" evidence="12">
    <location>
        <begin position="201"/>
        <end position="210"/>
    </location>
</feature>
<proteinExistence type="predicted"/>
<dbReference type="GO" id="GO:0046872">
    <property type="term" value="F:metal ion binding"/>
    <property type="evidence" value="ECO:0007669"/>
    <property type="project" value="UniProtKB-KW"/>
</dbReference>
<comment type="caution">
    <text evidence="15">The sequence shown here is derived from an EMBL/GenBank/DDBJ whole genome shotgun (WGS) entry which is preliminary data.</text>
</comment>
<dbReference type="GO" id="GO:0000981">
    <property type="term" value="F:DNA-binding transcription factor activity, RNA polymerase II-specific"/>
    <property type="evidence" value="ECO:0007669"/>
    <property type="project" value="InterPro"/>
</dbReference>
<evidence type="ECO:0000313" key="16">
    <source>
        <dbReference type="EMBL" id="CAF3958396.1"/>
    </source>
</evidence>
<feature type="compositionally biased region" description="Polar residues" evidence="12">
    <location>
        <begin position="401"/>
        <end position="431"/>
    </location>
</feature>
<dbReference type="AlphaFoldDB" id="A0A813ZLV3"/>
<dbReference type="InterPro" id="IPR001781">
    <property type="entry name" value="Znf_LIM"/>
</dbReference>
<reference evidence="15" key="1">
    <citation type="submission" date="2021-02" db="EMBL/GenBank/DDBJ databases">
        <authorList>
            <person name="Nowell W R."/>
        </authorList>
    </citation>
    <scope>NUCLEOTIDE SEQUENCE</scope>
</reference>
<feature type="DNA-binding region" description="Homeobox" evidence="9">
    <location>
        <begin position="286"/>
        <end position="345"/>
    </location>
</feature>
<dbReference type="InterPro" id="IPR017970">
    <property type="entry name" value="Homeobox_CS"/>
</dbReference>
<gene>
    <name evidence="16" type="ORF">JBS370_LOCUS23944</name>
    <name evidence="15" type="ORF">ZHD862_LOCUS7399</name>
</gene>
<dbReference type="FunFam" id="2.10.110.10:FF:000033">
    <property type="entry name" value="LIM/homeobox protein Lhx9 isoform X2"/>
    <property type="match status" value="1"/>
</dbReference>
<dbReference type="Gene3D" id="2.10.110.10">
    <property type="entry name" value="Cysteine Rich Protein"/>
    <property type="match status" value="2"/>
</dbReference>
<feature type="compositionally biased region" description="Polar residues" evidence="12">
    <location>
        <begin position="259"/>
        <end position="274"/>
    </location>
</feature>
<evidence type="ECO:0000256" key="12">
    <source>
        <dbReference type="SAM" id="MobiDB-lite"/>
    </source>
</evidence>
<evidence type="ECO:0000256" key="1">
    <source>
        <dbReference type="ARBA" id="ARBA00004123"/>
    </source>
</evidence>
<organism evidence="15 17">
    <name type="scientific">Rotaria sordida</name>
    <dbReference type="NCBI Taxonomy" id="392033"/>
    <lineage>
        <taxon>Eukaryota</taxon>
        <taxon>Metazoa</taxon>
        <taxon>Spiralia</taxon>
        <taxon>Gnathifera</taxon>
        <taxon>Rotifera</taxon>
        <taxon>Eurotatoria</taxon>
        <taxon>Bdelloidea</taxon>
        <taxon>Philodinida</taxon>
        <taxon>Philodinidae</taxon>
        <taxon>Rotaria</taxon>
    </lineage>
</organism>
<feature type="domain" description="Homeobox" evidence="14">
    <location>
        <begin position="284"/>
        <end position="344"/>
    </location>
</feature>
<feature type="region of interest" description="Disordered" evidence="12">
    <location>
        <begin position="343"/>
        <end position="382"/>
    </location>
</feature>
<dbReference type="CDD" id="cd00086">
    <property type="entry name" value="homeodomain"/>
    <property type="match status" value="1"/>
</dbReference>
<evidence type="ECO:0000256" key="11">
    <source>
        <dbReference type="RuleBase" id="RU000682"/>
    </source>
</evidence>
<evidence type="ECO:0000259" key="13">
    <source>
        <dbReference type="PROSITE" id="PS50023"/>
    </source>
</evidence>
<dbReference type="PANTHER" id="PTHR24208:SF168">
    <property type="entry name" value="PROTEIN APTEROUS"/>
    <property type="match status" value="1"/>
</dbReference>
<evidence type="ECO:0000256" key="9">
    <source>
        <dbReference type="PROSITE-ProRule" id="PRU00108"/>
    </source>
</evidence>
<keyword evidence="5 10" id="KW-0440">LIM domain</keyword>
<dbReference type="Pfam" id="PF00046">
    <property type="entry name" value="Homeodomain"/>
    <property type="match status" value="1"/>
</dbReference>
<evidence type="ECO:0000313" key="15">
    <source>
        <dbReference type="EMBL" id="CAF0901280.1"/>
    </source>
</evidence>
<feature type="domain" description="LIM zinc-binding" evidence="13">
    <location>
        <begin position="9"/>
        <end position="70"/>
    </location>
</feature>
<dbReference type="SMART" id="SM00389">
    <property type="entry name" value="HOX"/>
    <property type="match status" value="1"/>
</dbReference>
<keyword evidence="3" id="KW-0677">Repeat</keyword>
<dbReference type="InterPro" id="IPR009057">
    <property type="entry name" value="Homeodomain-like_sf"/>
</dbReference>
<accession>A0A813ZLV3</accession>
<dbReference type="Gene3D" id="1.10.10.60">
    <property type="entry name" value="Homeodomain-like"/>
    <property type="match status" value="1"/>
</dbReference>
<evidence type="ECO:0000256" key="4">
    <source>
        <dbReference type="ARBA" id="ARBA00022833"/>
    </source>
</evidence>
<evidence type="ECO:0000256" key="2">
    <source>
        <dbReference type="ARBA" id="ARBA00022723"/>
    </source>
</evidence>
<feature type="region of interest" description="Disordered" evidence="12">
    <location>
        <begin position="259"/>
        <end position="294"/>
    </location>
</feature>
<dbReference type="Proteomes" id="UP000663864">
    <property type="component" value="Unassembled WGS sequence"/>
</dbReference>
<dbReference type="GO" id="GO:0030182">
    <property type="term" value="P:neuron differentiation"/>
    <property type="evidence" value="ECO:0007669"/>
    <property type="project" value="TreeGrafter"/>
</dbReference>
<evidence type="ECO:0000256" key="10">
    <source>
        <dbReference type="PROSITE-ProRule" id="PRU00125"/>
    </source>
</evidence>
<feature type="region of interest" description="Disordered" evidence="12">
    <location>
        <begin position="181"/>
        <end position="212"/>
    </location>
</feature>
<dbReference type="SUPFAM" id="SSF46689">
    <property type="entry name" value="Homeodomain-like"/>
    <property type="match status" value="1"/>
</dbReference>
<dbReference type="PROSITE" id="PS50023">
    <property type="entry name" value="LIM_DOMAIN_2"/>
    <property type="match status" value="2"/>
</dbReference>
<comment type="subcellular location">
    <subcellularLocation>
        <location evidence="1 9 11">Nucleus</location>
    </subcellularLocation>
</comment>
<keyword evidence="4 10" id="KW-0862">Zinc</keyword>
<evidence type="ECO:0000256" key="7">
    <source>
        <dbReference type="ARBA" id="ARBA00023155"/>
    </source>
</evidence>
<protein>
    <submittedName>
        <fullName evidence="15">Uncharacterized protein</fullName>
    </submittedName>
</protein>
<dbReference type="Pfam" id="PF00412">
    <property type="entry name" value="LIM"/>
    <property type="match status" value="2"/>
</dbReference>
<dbReference type="PANTHER" id="PTHR24208">
    <property type="entry name" value="LIM/HOMEOBOX PROTEIN LHX"/>
    <property type="match status" value="1"/>
</dbReference>